<keyword evidence="3" id="KW-1185">Reference proteome</keyword>
<feature type="transmembrane region" description="Helical" evidence="1">
    <location>
        <begin position="29"/>
        <end position="50"/>
    </location>
</feature>
<reference evidence="2 3" key="2">
    <citation type="submission" date="2018-11" db="EMBL/GenBank/DDBJ databases">
        <authorList>
            <consortium name="Pathogen Informatics"/>
        </authorList>
    </citation>
    <scope>NUCLEOTIDE SEQUENCE [LARGE SCALE GENOMIC DNA]</scope>
</reference>
<organism evidence="4">
    <name type="scientific">Thelazia callipaeda</name>
    <name type="common">Oriental eyeworm</name>
    <name type="synonym">Parasitic nematode</name>
    <dbReference type="NCBI Taxonomy" id="103827"/>
    <lineage>
        <taxon>Eukaryota</taxon>
        <taxon>Metazoa</taxon>
        <taxon>Ecdysozoa</taxon>
        <taxon>Nematoda</taxon>
        <taxon>Chromadorea</taxon>
        <taxon>Rhabditida</taxon>
        <taxon>Spirurina</taxon>
        <taxon>Spiruromorpha</taxon>
        <taxon>Thelazioidea</taxon>
        <taxon>Thelaziidae</taxon>
        <taxon>Thelazia</taxon>
    </lineage>
</organism>
<dbReference type="Proteomes" id="UP000276776">
    <property type="component" value="Unassembled WGS sequence"/>
</dbReference>
<dbReference type="WBParaSite" id="TCLT_0001019601-mRNA-1">
    <property type="protein sequence ID" value="TCLT_0001019601-mRNA-1"/>
    <property type="gene ID" value="TCLT_0001019601"/>
</dbReference>
<evidence type="ECO:0000313" key="4">
    <source>
        <dbReference type="WBParaSite" id="TCLT_0001019601-mRNA-1"/>
    </source>
</evidence>
<evidence type="ECO:0000256" key="1">
    <source>
        <dbReference type="SAM" id="Phobius"/>
    </source>
</evidence>
<dbReference type="EMBL" id="UYYF01005006">
    <property type="protein sequence ID" value="VDN07862.1"/>
    <property type="molecule type" value="Genomic_DNA"/>
</dbReference>
<keyword evidence="1" id="KW-1133">Transmembrane helix</keyword>
<accession>A0A0N5DAJ7</accession>
<evidence type="ECO:0000313" key="3">
    <source>
        <dbReference type="Proteomes" id="UP000276776"/>
    </source>
</evidence>
<reference evidence="4" key="1">
    <citation type="submission" date="2017-02" db="UniProtKB">
        <authorList>
            <consortium name="WormBaseParasite"/>
        </authorList>
    </citation>
    <scope>IDENTIFICATION</scope>
</reference>
<feature type="transmembrane region" description="Helical" evidence="1">
    <location>
        <begin position="62"/>
        <end position="78"/>
    </location>
</feature>
<evidence type="ECO:0000313" key="2">
    <source>
        <dbReference type="EMBL" id="VDN07862.1"/>
    </source>
</evidence>
<keyword evidence="1" id="KW-0472">Membrane</keyword>
<dbReference type="STRING" id="103827.A0A0N5DAJ7"/>
<proteinExistence type="predicted"/>
<dbReference type="OrthoDB" id="5876344at2759"/>
<sequence length="228" mass="25951">MHGGVRVYARTCCNNDTSLCRDASEQDRGILVLFNGLCSMICILLIPVVFRERRRYHEARGWALMEIFLLGAAILYFTDRIMVFSLHSSRGQFCSADLCCFVLVESTTLIDEMLLSVFLSIIDWIYALSFDCCQPVLPSDADLYQEYFVSLLIVYQDVRSIRSYSNCSSYSRVDSDCNVVVSDDFPNGVTQSFLLQNCRFFHRYGLTFYNTLLASPSILAKISARTLS</sequence>
<gene>
    <name evidence="2" type="ORF">TCLT_LOCUS10185</name>
</gene>
<keyword evidence="1" id="KW-0812">Transmembrane</keyword>
<protein>
    <submittedName>
        <fullName evidence="4">G_PROTEIN_RECEP_F1_2 domain-containing protein</fullName>
    </submittedName>
</protein>
<dbReference type="AlphaFoldDB" id="A0A0N5DAJ7"/>
<name>A0A0N5DAJ7_THECL</name>